<dbReference type="InterPro" id="IPR011701">
    <property type="entry name" value="MFS"/>
</dbReference>
<proteinExistence type="predicted"/>
<dbReference type="EMBL" id="CP059851">
    <property type="protein sequence ID" value="QMW22705.1"/>
    <property type="molecule type" value="Genomic_DNA"/>
</dbReference>
<evidence type="ECO:0000256" key="1">
    <source>
        <dbReference type="ARBA" id="ARBA00022692"/>
    </source>
</evidence>
<dbReference type="GO" id="GO:0022857">
    <property type="term" value="F:transmembrane transporter activity"/>
    <property type="evidence" value="ECO:0007669"/>
    <property type="project" value="InterPro"/>
</dbReference>
<feature type="transmembrane region" description="Helical" evidence="4">
    <location>
        <begin position="150"/>
        <end position="176"/>
    </location>
</feature>
<name>A0A7G5IH63_9SPHN</name>
<feature type="transmembrane region" description="Helical" evidence="4">
    <location>
        <begin position="384"/>
        <end position="406"/>
    </location>
</feature>
<dbReference type="KEGG" id="sand:H3309_15600"/>
<dbReference type="PANTHER" id="PTHR23546">
    <property type="entry name" value="TRANSPORT PROTEIN"/>
    <property type="match status" value="1"/>
</dbReference>
<feature type="transmembrane region" description="Helical" evidence="4">
    <location>
        <begin position="260"/>
        <end position="283"/>
    </location>
</feature>
<evidence type="ECO:0000256" key="4">
    <source>
        <dbReference type="SAM" id="Phobius"/>
    </source>
</evidence>
<dbReference type="PROSITE" id="PS50850">
    <property type="entry name" value="MFS"/>
    <property type="match status" value="1"/>
</dbReference>
<dbReference type="Proteomes" id="UP000515292">
    <property type="component" value="Chromosome"/>
</dbReference>
<evidence type="ECO:0000256" key="2">
    <source>
        <dbReference type="ARBA" id="ARBA00022989"/>
    </source>
</evidence>
<dbReference type="InterPro" id="IPR020846">
    <property type="entry name" value="MFS_dom"/>
</dbReference>
<dbReference type="PANTHER" id="PTHR23546:SF1">
    <property type="entry name" value="MEMBRANE PROTEIN"/>
    <property type="match status" value="1"/>
</dbReference>
<feature type="domain" description="Major facilitator superfamily (MFS) profile" evidence="5">
    <location>
        <begin position="13"/>
        <end position="436"/>
    </location>
</feature>
<accession>A0A7G5IH63</accession>
<dbReference type="InterPro" id="IPR036259">
    <property type="entry name" value="MFS_trans_sf"/>
</dbReference>
<protein>
    <submittedName>
        <fullName evidence="6">MFS transporter</fullName>
    </submittedName>
</protein>
<evidence type="ECO:0000256" key="3">
    <source>
        <dbReference type="ARBA" id="ARBA00023136"/>
    </source>
</evidence>
<feature type="transmembrane region" description="Helical" evidence="4">
    <location>
        <begin position="182"/>
        <end position="200"/>
    </location>
</feature>
<keyword evidence="3 4" id="KW-0472">Membrane</keyword>
<feature type="transmembrane region" description="Helical" evidence="4">
    <location>
        <begin position="295"/>
        <end position="319"/>
    </location>
</feature>
<evidence type="ECO:0000259" key="5">
    <source>
        <dbReference type="PROSITE" id="PS50850"/>
    </source>
</evidence>
<reference evidence="6 7" key="1">
    <citation type="submission" date="2020-07" db="EMBL/GenBank/DDBJ databases">
        <title>Complete genome sequence for Sandaracinobacter sp. M6.</title>
        <authorList>
            <person name="Tang Y."/>
            <person name="Liu Q."/>
            <person name="Guo Z."/>
            <person name="Lei P."/>
            <person name="Huang B."/>
        </authorList>
    </citation>
    <scope>NUCLEOTIDE SEQUENCE [LARGE SCALE GENOMIC DNA]</scope>
    <source>
        <strain evidence="6 7">M6</strain>
    </source>
</reference>
<feature type="transmembrane region" description="Helical" evidence="4">
    <location>
        <begin position="331"/>
        <end position="364"/>
    </location>
</feature>
<feature type="transmembrane region" description="Helical" evidence="4">
    <location>
        <begin position="48"/>
        <end position="67"/>
    </location>
</feature>
<gene>
    <name evidence="6" type="ORF">H3309_15600</name>
</gene>
<dbReference type="Gene3D" id="1.20.1250.20">
    <property type="entry name" value="MFS general substrate transporter like domains"/>
    <property type="match status" value="1"/>
</dbReference>
<keyword evidence="7" id="KW-1185">Reference proteome</keyword>
<keyword evidence="2 4" id="KW-1133">Transmembrane helix</keyword>
<evidence type="ECO:0000313" key="7">
    <source>
        <dbReference type="Proteomes" id="UP000515292"/>
    </source>
</evidence>
<feature type="transmembrane region" description="Helical" evidence="4">
    <location>
        <begin position="105"/>
        <end position="129"/>
    </location>
</feature>
<feature type="transmembrane region" description="Helical" evidence="4">
    <location>
        <begin position="413"/>
        <end position="430"/>
    </location>
</feature>
<dbReference type="Pfam" id="PF07690">
    <property type="entry name" value="MFS_1"/>
    <property type="match status" value="1"/>
</dbReference>
<organism evidence="6 7">
    <name type="scientific">Sandaracinobacteroides saxicola</name>
    <dbReference type="NCBI Taxonomy" id="2759707"/>
    <lineage>
        <taxon>Bacteria</taxon>
        <taxon>Pseudomonadati</taxon>
        <taxon>Pseudomonadota</taxon>
        <taxon>Alphaproteobacteria</taxon>
        <taxon>Sphingomonadales</taxon>
        <taxon>Sphingosinicellaceae</taxon>
        <taxon>Sandaracinobacteroides</taxon>
    </lineage>
</organism>
<feature type="transmembrane region" description="Helical" evidence="4">
    <location>
        <begin position="79"/>
        <end position="99"/>
    </location>
</feature>
<evidence type="ECO:0000313" key="6">
    <source>
        <dbReference type="EMBL" id="QMW22705.1"/>
    </source>
</evidence>
<dbReference type="AlphaFoldDB" id="A0A7G5IH63"/>
<dbReference type="SUPFAM" id="SSF103473">
    <property type="entry name" value="MFS general substrate transporter"/>
    <property type="match status" value="1"/>
</dbReference>
<sequence length="451" mass="46688">MKAAMTDRLPRQHFALLFVALLVTAAGNTALQTVLPAIGRQIGIPDLLVALVFSLSALLWTFSAPFWAEASDKRGRRRLMQVGVAGFGVSMLLCASIIVAGLNGIFAAVTTMILFTLARAIFGIFGSAASPASQAYVASRTSEGERTTALATLSSAFGLGTILGPAIAPLFIIAPLGLSGPMFGFALIAFAVLVALQLGLPDDDPTHAIHLTRGYASGASVAMPSVGGAAPGASITAAGEATRRGKRERLSVRDPRVKPFMIFGFTSGSLQAVAGQTLGFLVIDRIQVPPAQAPQFLAIIFMAGAGATLLAQWGLIRMLRLNPSQLMRYGTLLAALGTLWIAFAADFHALVIAYALASLGYGFARPGFTAGSSLAVGPEEQGGVAGAVTAVNGACFIAAPFVGIGLYELIPTLPYELGAAGLAALLIYAWRNPVLRASAAHREPLADVEQP</sequence>
<keyword evidence="1 4" id="KW-0812">Transmembrane</keyword>